<organism evidence="1 2">
    <name type="scientific">Pseudaquabacterium inlustre</name>
    <dbReference type="NCBI Taxonomy" id="2984192"/>
    <lineage>
        <taxon>Bacteria</taxon>
        <taxon>Pseudomonadati</taxon>
        <taxon>Pseudomonadota</taxon>
        <taxon>Betaproteobacteria</taxon>
        <taxon>Burkholderiales</taxon>
        <taxon>Sphaerotilaceae</taxon>
        <taxon>Pseudaquabacterium</taxon>
    </lineage>
</organism>
<protein>
    <submittedName>
        <fullName evidence="1">PIG-L deacetylase family protein</fullName>
    </submittedName>
</protein>
<name>A0ABU9CKQ3_9BURK</name>
<dbReference type="Proteomes" id="UP001365405">
    <property type="component" value="Unassembled WGS sequence"/>
</dbReference>
<proteinExistence type="predicted"/>
<gene>
    <name evidence="1" type="ORF">AACH10_12825</name>
</gene>
<reference evidence="1 2" key="1">
    <citation type="submission" date="2024-04" db="EMBL/GenBank/DDBJ databases">
        <title>Novel species of the genus Ideonella isolated from streams.</title>
        <authorList>
            <person name="Lu H."/>
        </authorList>
    </citation>
    <scope>NUCLEOTIDE SEQUENCE [LARGE SCALE GENOMIC DNA]</scope>
    <source>
        <strain evidence="1 2">DXS22W</strain>
    </source>
</reference>
<comment type="caution">
    <text evidence="1">The sequence shown here is derived from an EMBL/GenBank/DDBJ whole genome shotgun (WGS) entry which is preliminary data.</text>
</comment>
<dbReference type="PANTHER" id="PTHR12993:SF29">
    <property type="entry name" value="BLR3841 PROTEIN"/>
    <property type="match status" value="1"/>
</dbReference>
<dbReference type="InterPro" id="IPR003737">
    <property type="entry name" value="GlcNAc_PI_deacetylase-related"/>
</dbReference>
<evidence type="ECO:0000313" key="2">
    <source>
        <dbReference type="Proteomes" id="UP001365405"/>
    </source>
</evidence>
<dbReference type="Pfam" id="PF02585">
    <property type="entry name" value="PIG-L"/>
    <property type="match status" value="1"/>
</dbReference>
<dbReference type="PANTHER" id="PTHR12993">
    <property type="entry name" value="N-ACETYLGLUCOSAMINYL-PHOSPHATIDYLINOSITOL DE-N-ACETYLASE-RELATED"/>
    <property type="match status" value="1"/>
</dbReference>
<accession>A0ABU9CKQ3</accession>
<dbReference type="RefSeq" id="WP_341410818.1">
    <property type="nucleotide sequence ID" value="NZ_JBBUTH010000007.1"/>
</dbReference>
<evidence type="ECO:0000313" key="1">
    <source>
        <dbReference type="EMBL" id="MEK8051127.1"/>
    </source>
</evidence>
<dbReference type="EMBL" id="JBBUTH010000007">
    <property type="protein sequence ID" value="MEK8051127.1"/>
    <property type="molecule type" value="Genomic_DNA"/>
</dbReference>
<sequence>MAVPWRWLAAALRRASPHWVRNALAAELIGYERWRPPEVLHAPPGRRLLVLAPHPDDESIACGGTLALAVAAGAAVQVVFLTDGRLGDAALRRLPEGSAGRRAAEEALAARRQGEALAALAALGVTEHCFAGAPDGALRAHLATVADQLAPLLVQWRPDTVLLPCFTDRHADHFAANLCLFAAVDRAGPAACAGLRVLGYEAWSPLYANLVVDVDATYAHKRRAIACHASQLAGVDYLAGVEGLNRFRAISSMAGCGHAEAFLAAPLPTYRRLAECLLA</sequence>
<dbReference type="SUPFAM" id="SSF102588">
    <property type="entry name" value="LmbE-like"/>
    <property type="match status" value="1"/>
</dbReference>
<keyword evidence="2" id="KW-1185">Reference proteome</keyword>
<dbReference type="InterPro" id="IPR024078">
    <property type="entry name" value="LmbE-like_dom_sf"/>
</dbReference>
<dbReference type="Gene3D" id="3.40.50.10320">
    <property type="entry name" value="LmbE-like"/>
    <property type="match status" value="1"/>
</dbReference>